<feature type="transmembrane region" description="Helical" evidence="1">
    <location>
        <begin position="211"/>
        <end position="232"/>
    </location>
</feature>
<gene>
    <name evidence="2" type="ORF">HSR121_0799</name>
</gene>
<sequence length="243" mass="25915">MMADLVGLNELANDPNLTFIAFIAFFLLAVLGVRFALYAYWNGRAGDDTQTTLWGYLLLVGVVATGYGLVGIGRIVLFADWLLEVASGTALLFALVLALALREIDAASAGGEPRSGVGASLTVLFLGAVGLVTVALVALPAYRQSIAGLVGAGGLLFLSYGYRFGQRQLDRTRVRGTLLETLLRHLLPVLLFAALIPIAELAVFAGLDRVIVLHVQVVLVIMTATTLMTSTIKLRQNLRGMRA</sequence>
<evidence type="ECO:0000313" key="2">
    <source>
        <dbReference type="EMBL" id="QSG05153.1"/>
    </source>
</evidence>
<accession>A0A897N1G1</accession>
<keyword evidence="1" id="KW-0812">Transmembrane</keyword>
<name>A0A897N1G1_9EURY</name>
<organism evidence="2 3">
    <name type="scientific">Halapricum desulfuricans</name>
    <dbReference type="NCBI Taxonomy" id="2841257"/>
    <lineage>
        <taxon>Archaea</taxon>
        <taxon>Methanobacteriati</taxon>
        <taxon>Methanobacteriota</taxon>
        <taxon>Stenosarchaea group</taxon>
        <taxon>Halobacteria</taxon>
        <taxon>Halobacteriales</taxon>
        <taxon>Haloarculaceae</taxon>
        <taxon>Halapricum</taxon>
    </lineage>
</organism>
<feature type="transmembrane region" description="Helical" evidence="1">
    <location>
        <begin position="81"/>
        <end position="101"/>
    </location>
</feature>
<evidence type="ECO:0000313" key="3">
    <source>
        <dbReference type="Proteomes" id="UP000663525"/>
    </source>
</evidence>
<feature type="transmembrane region" description="Helical" evidence="1">
    <location>
        <begin position="145"/>
        <end position="165"/>
    </location>
</feature>
<feature type="transmembrane region" description="Helical" evidence="1">
    <location>
        <begin position="20"/>
        <end position="41"/>
    </location>
</feature>
<feature type="transmembrane region" description="Helical" evidence="1">
    <location>
        <begin position="121"/>
        <end position="139"/>
    </location>
</feature>
<reference evidence="2" key="1">
    <citation type="submission" date="2020-11" db="EMBL/GenBank/DDBJ databases">
        <title>Carbohydrate-dependent, anaerobic sulfur respiration: A novel catabolism in halophilic archaea.</title>
        <authorList>
            <person name="Sorokin D.Y."/>
            <person name="Messina E."/>
            <person name="Smedile F."/>
            <person name="La Cono V."/>
            <person name="Hallsworth J.E."/>
            <person name="Yakimov M.M."/>
        </authorList>
    </citation>
    <scope>NUCLEOTIDE SEQUENCE</scope>
    <source>
        <strain evidence="2">HSR12-1</strain>
    </source>
</reference>
<dbReference type="Proteomes" id="UP000663525">
    <property type="component" value="Chromosome"/>
</dbReference>
<keyword evidence="1" id="KW-0472">Membrane</keyword>
<keyword evidence="1" id="KW-1133">Transmembrane helix</keyword>
<feature type="transmembrane region" description="Helical" evidence="1">
    <location>
        <begin position="186"/>
        <end position="205"/>
    </location>
</feature>
<feature type="transmembrane region" description="Helical" evidence="1">
    <location>
        <begin position="53"/>
        <end position="75"/>
    </location>
</feature>
<evidence type="ECO:0000256" key="1">
    <source>
        <dbReference type="SAM" id="Phobius"/>
    </source>
</evidence>
<proteinExistence type="predicted"/>
<protein>
    <submittedName>
        <fullName evidence="2">Putative membrane protein</fullName>
    </submittedName>
</protein>
<dbReference type="AlphaFoldDB" id="A0A897N1G1"/>
<dbReference type="EMBL" id="CP064787">
    <property type="protein sequence ID" value="QSG05153.1"/>
    <property type="molecule type" value="Genomic_DNA"/>
</dbReference>